<dbReference type="GO" id="GO:0016491">
    <property type="term" value="F:oxidoreductase activity"/>
    <property type="evidence" value="ECO:0007669"/>
    <property type="project" value="UniProtKB-KW"/>
</dbReference>
<keyword evidence="6" id="KW-1185">Reference proteome</keyword>
<gene>
    <name evidence="5" type="ORF">ASPZODRAFT_134570</name>
</gene>
<evidence type="ECO:0000256" key="3">
    <source>
        <dbReference type="ARBA" id="ARBA00023002"/>
    </source>
</evidence>
<evidence type="ECO:0000256" key="2">
    <source>
        <dbReference type="ARBA" id="ARBA00022857"/>
    </source>
</evidence>
<feature type="region of interest" description="Disordered" evidence="4">
    <location>
        <begin position="292"/>
        <end position="315"/>
    </location>
</feature>
<dbReference type="Proteomes" id="UP000184188">
    <property type="component" value="Unassembled WGS sequence"/>
</dbReference>
<feature type="compositionally biased region" description="Polar residues" evidence="4">
    <location>
        <begin position="302"/>
        <end position="312"/>
    </location>
</feature>
<dbReference type="EMBL" id="KV878346">
    <property type="protein sequence ID" value="OJJ45162.1"/>
    <property type="molecule type" value="Genomic_DNA"/>
</dbReference>
<dbReference type="STRING" id="1073090.A0A1L9SDE8"/>
<dbReference type="InterPro" id="IPR002347">
    <property type="entry name" value="SDR_fam"/>
</dbReference>
<organism evidence="5 6">
    <name type="scientific">Penicilliopsis zonata CBS 506.65</name>
    <dbReference type="NCBI Taxonomy" id="1073090"/>
    <lineage>
        <taxon>Eukaryota</taxon>
        <taxon>Fungi</taxon>
        <taxon>Dikarya</taxon>
        <taxon>Ascomycota</taxon>
        <taxon>Pezizomycotina</taxon>
        <taxon>Eurotiomycetes</taxon>
        <taxon>Eurotiomycetidae</taxon>
        <taxon>Eurotiales</taxon>
        <taxon>Aspergillaceae</taxon>
        <taxon>Penicilliopsis</taxon>
    </lineage>
</organism>
<evidence type="ECO:0000313" key="6">
    <source>
        <dbReference type="Proteomes" id="UP000184188"/>
    </source>
</evidence>
<evidence type="ECO:0000256" key="1">
    <source>
        <dbReference type="ARBA" id="ARBA00006484"/>
    </source>
</evidence>
<dbReference type="VEuPathDB" id="FungiDB:ASPZODRAFT_134570"/>
<evidence type="ECO:0000256" key="4">
    <source>
        <dbReference type="SAM" id="MobiDB-lite"/>
    </source>
</evidence>
<keyword evidence="3" id="KW-0560">Oxidoreductase</keyword>
<dbReference type="RefSeq" id="XP_022579672.1">
    <property type="nucleotide sequence ID" value="XM_022723567.1"/>
</dbReference>
<dbReference type="PANTHER" id="PTHR24320">
    <property type="entry name" value="RETINOL DEHYDROGENASE"/>
    <property type="match status" value="1"/>
</dbReference>
<name>A0A1L9SDE8_9EURO</name>
<accession>A0A1L9SDE8</accession>
<proteinExistence type="inferred from homology"/>
<dbReference type="PANTHER" id="PTHR24320:SF272">
    <property type="entry name" value="NAD(P)-BINDING ROSSMANN-FOLD SUPERFAMILY PROTEIN"/>
    <property type="match status" value="1"/>
</dbReference>
<comment type="similarity">
    <text evidence="1">Belongs to the short-chain dehydrogenases/reductases (SDR) family.</text>
</comment>
<dbReference type="PRINTS" id="PR00081">
    <property type="entry name" value="GDHRDH"/>
</dbReference>
<reference evidence="6" key="1">
    <citation type="journal article" date="2017" name="Genome Biol.">
        <title>Comparative genomics reveals high biological diversity and specific adaptations in the industrially and medically important fungal genus Aspergillus.</title>
        <authorList>
            <person name="de Vries R.P."/>
            <person name="Riley R."/>
            <person name="Wiebenga A."/>
            <person name="Aguilar-Osorio G."/>
            <person name="Amillis S."/>
            <person name="Uchima C.A."/>
            <person name="Anderluh G."/>
            <person name="Asadollahi M."/>
            <person name="Askin M."/>
            <person name="Barry K."/>
            <person name="Battaglia E."/>
            <person name="Bayram O."/>
            <person name="Benocci T."/>
            <person name="Braus-Stromeyer S.A."/>
            <person name="Caldana C."/>
            <person name="Canovas D."/>
            <person name="Cerqueira G.C."/>
            <person name="Chen F."/>
            <person name="Chen W."/>
            <person name="Choi C."/>
            <person name="Clum A."/>
            <person name="Dos Santos R.A."/>
            <person name="Damasio A.R."/>
            <person name="Diallinas G."/>
            <person name="Emri T."/>
            <person name="Fekete E."/>
            <person name="Flipphi M."/>
            <person name="Freyberg S."/>
            <person name="Gallo A."/>
            <person name="Gournas C."/>
            <person name="Habgood R."/>
            <person name="Hainaut M."/>
            <person name="Harispe M.L."/>
            <person name="Henrissat B."/>
            <person name="Hilden K.S."/>
            <person name="Hope R."/>
            <person name="Hossain A."/>
            <person name="Karabika E."/>
            <person name="Karaffa L."/>
            <person name="Karanyi Z."/>
            <person name="Krasevec N."/>
            <person name="Kuo A."/>
            <person name="Kusch H."/>
            <person name="LaButti K."/>
            <person name="Lagendijk E.L."/>
            <person name="Lapidus A."/>
            <person name="Levasseur A."/>
            <person name="Lindquist E."/>
            <person name="Lipzen A."/>
            <person name="Logrieco A.F."/>
            <person name="MacCabe A."/>
            <person name="Maekelae M.R."/>
            <person name="Malavazi I."/>
            <person name="Melin P."/>
            <person name="Meyer V."/>
            <person name="Mielnichuk N."/>
            <person name="Miskei M."/>
            <person name="Molnar A.P."/>
            <person name="Mule G."/>
            <person name="Ngan C.Y."/>
            <person name="Orejas M."/>
            <person name="Orosz E."/>
            <person name="Ouedraogo J.P."/>
            <person name="Overkamp K.M."/>
            <person name="Park H.-S."/>
            <person name="Perrone G."/>
            <person name="Piumi F."/>
            <person name="Punt P.J."/>
            <person name="Ram A.F."/>
            <person name="Ramon A."/>
            <person name="Rauscher S."/>
            <person name="Record E."/>
            <person name="Riano-Pachon D.M."/>
            <person name="Robert V."/>
            <person name="Roehrig J."/>
            <person name="Ruller R."/>
            <person name="Salamov A."/>
            <person name="Salih N.S."/>
            <person name="Samson R.A."/>
            <person name="Sandor E."/>
            <person name="Sanguinetti M."/>
            <person name="Schuetze T."/>
            <person name="Sepcic K."/>
            <person name="Shelest E."/>
            <person name="Sherlock G."/>
            <person name="Sophianopoulou V."/>
            <person name="Squina F.M."/>
            <person name="Sun H."/>
            <person name="Susca A."/>
            <person name="Todd R.B."/>
            <person name="Tsang A."/>
            <person name="Unkles S.E."/>
            <person name="van de Wiele N."/>
            <person name="van Rossen-Uffink D."/>
            <person name="Oliveira J.V."/>
            <person name="Vesth T.C."/>
            <person name="Visser J."/>
            <person name="Yu J.-H."/>
            <person name="Zhou M."/>
            <person name="Andersen M.R."/>
            <person name="Archer D.B."/>
            <person name="Baker S.E."/>
            <person name="Benoit I."/>
            <person name="Brakhage A.A."/>
            <person name="Braus G.H."/>
            <person name="Fischer R."/>
            <person name="Frisvad J.C."/>
            <person name="Goldman G.H."/>
            <person name="Houbraken J."/>
            <person name="Oakley B."/>
            <person name="Pocsi I."/>
            <person name="Scazzocchio C."/>
            <person name="Seiboth B."/>
            <person name="vanKuyk P.A."/>
            <person name="Wortman J."/>
            <person name="Dyer P.S."/>
            <person name="Grigoriev I.V."/>
        </authorList>
    </citation>
    <scope>NUCLEOTIDE SEQUENCE [LARGE SCALE GENOMIC DNA]</scope>
    <source>
        <strain evidence="6">CBS 506.65</strain>
    </source>
</reference>
<dbReference type="Pfam" id="PF00106">
    <property type="entry name" value="adh_short"/>
    <property type="match status" value="1"/>
</dbReference>
<protein>
    <recommendedName>
        <fullName evidence="7">WW domain-containing oxidoreductase</fullName>
    </recommendedName>
</protein>
<evidence type="ECO:0008006" key="7">
    <source>
        <dbReference type="Google" id="ProtNLM"/>
    </source>
</evidence>
<sequence length="333" mass="35918">MSQYAAVYANPQGPGDARPTALQIVKDSQMEGQLKGKTVVITGVSSGLGVETARALAATGATLFLTARDLVKAKTALGDFLQPDRMHLVEMDQSSLKSVRNAAKSILAKTNTVNILIGNAGVMAVPTLELTEDGYESQFATNHLAHFLFFHLLKDALLAGSTPAFQSRVVMLSASGHRVCGLNPSENYHFTQGGYIPWVAYAQSKTANIYMANEIDRRYGPQGIHATSVHPGIVATQIARHLPAELVAAMIQDATLVRASQTPEQGAATTVYAAISRDWEGRGGRYLCSCSETERGPDDGVPTSSTYVTHTYSPEDEERLWQDSLKMVSSREE</sequence>
<dbReference type="AlphaFoldDB" id="A0A1L9SDE8"/>
<dbReference type="OrthoDB" id="191139at2759"/>
<evidence type="ECO:0000313" key="5">
    <source>
        <dbReference type="EMBL" id="OJJ45162.1"/>
    </source>
</evidence>
<dbReference type="SUPFAM" id="SSF51735">
    <property type="entry name" value="NAD(P)-binding Rossmann-fold domains"/>
    <property type="match status" value="1"/>
</dbReference>
<dbReference type="GeneID" id="34610032"/>
<dbReference type="Gene3D" id="3.40.50.720">
    <property type="entry name" value="NAD(P)-binding Rossmann-like Domain"/>
    <property type="match status" value="1"/>
</dbReference>
<keyword evidence="2" id="KW-0521">NADP</keyword>
<dbReference type="InterPro" id="IPR036291">
    <property type="entry name" value="NAD(P)-bd_dom_sf"/>
</dbReference>